<dbReference type="Pfam" id="PF07714">
    <property type="entry name" value="PK_Tyr_Ser-Thr"/>
    <property type="match status" value="1"/>
</dbReference>
<dbReference type="InterPro" id="IPR001245">
    <property type="entry name" value="Ser-Thr/Tyr_kinase_cat_dom"/>
</dbReference>
<evidence type="ECO:0000259" key="2">
    <source>
        <dbReference type="PROSITE" id="PS50011"/>
    </source>
</evidence>
<dbReference type="InterPro" id="IPR051681">
    <property type="entry name" value="Ser/Thr_Kinases-Pseudokinases"/>
</dbReference>
<proteinExistence type="inferred from homology"/>
<accession>A0A397TH96</accession>
<organism evidence="3 4">
    <name type="scientific">Glomus cerebriforme</name>
    <dbReference type="NCBI Taxonomy" id="658196"/>
    <lineage>
        <taxon>Eukaryota</taxon>
        <taxon>Fungi</taxon>
        <taxon>Fungi incertae sedis</taxon>
        <taxon>Mucoromycota</taxon>
        <taxon>Glomeromycotina</taxon>
        <taxon>Glomeromycetes</taxon>
        <taxon>Glomerales</taxon>
        <taxon>Glomeraceae</taxon>
        <taxon>Glomus</taxon>
    </lineage>
</organism>
<feature type="domain" description="Protein kinase" evidence="2">
    <location>
        <begin position="11"/>
        <end position="272"/>
    </location>
</feature>
<dbReference type="STRING" id="658196.A0A397TH96"/>
<dbReference type="InterPro" id="IPR011009">
    <property type="entry name" value="Kinase-like_dom_sf"/>
</dbReference>
<protein>
    <submittedName>
        <fullName evidence="3">Kinase-like domain-containing protein</fullName>
    </submittedName>
</protein>
<name>A0A397TH96_9GLOM</name>
<dbReference type="GO" id="GO:0005524">
    <property type="term" value="F:ATP binding"/>
    <property type="evidence" value="ECO:0007669"/>
    <property type="project" value="InterPro"/>
</dbReference>
<evidence type="ECO:0000313" key="4">
    <source>
        <dbReference type="Proteomes" id="UP000265703"/>
    </source>
</evidence>
<dbReference type="SUPFAM" id="SSF52540">
    <property type="entry name" value="P-loop containing nucleoside triphosphate hydrolases"/>
    <property type="match status" value="1"/>
</dbReference>
<dbReference type="Gene3D" id="1.10.510.10">
    <property type="entry name" value="Transferase(Phosphotransferase) domain 1"/>
    <property type="match status" value="1"/>
</dbReference>
<reference evidence="3 4" key="1">
    <citation type="submission" date="2018-06" db="EMBL/GenBank/DDBJ databases">
        <title>Comparative genomics reveals the genomic features of Rhizophagus irregularis, R. cerebriforme, R. diaphanum and Gigaspora rosea, and their symbiotic lifestyle signature.</title>
        <authorList>
            <person name="Morin E."/>
            <person name="San Clemente H."/>
            <person name="Chen E.C.H."/>
            <person name="De La Providencia I."/>
            <person name="Hainaut M."/>
            <person name="Kuo A."/>
            <person name="Kohler A."/>
            <person name="Murat C."/>
            <person name="Tang N."/>
            <person name="Roy S."/>
            <person name="Loubradou J."/>
            <person name="Henrissat B."/>
            <person name="Grigoriev I.V."/>
            <person name="Corradi N."/>
            <person name="Roux C."/>
            <person name="Martin F.M."/>
        </authorList>
    </citation>
    <scope>NUCLEOTIDE SEQUENCE [LARGE SCALE GENOMIC DNA]</scope>
    <source>
        <strain evidence="3 4">DAOM 227022</strain>
    </source>
</reference>
<dbReference type="PANTHER" id="PTHR44329">
    <property type="entry name" value="SERINE/THREONINE-PROTEIN KINASE TNNI3K-RELATED"/>
    <property type="match status" value="1"/>
</dbReference>
<dbReference type="PROSITE" id="PS50011">
    <property type="entry name" value="PROTEIN_KINASE_DOM"/>
    <property type="match status" value="1"/>
</dbReference>
<dbReference type="Gene3D" id="3.40.50.300">
    <property type="entry name" value="P-loop containing nucleotide triphosphate hydrolases"/>
    <property type="match status" value="2"/>
</dbReference>
<dbReference type="OrthoDB" id="1668230at2759"/>
<keyword evidence="3" id="KW-0418">Kinase</keyword>
<keyword evidence="4" id="KW-1185">Reference proteome</keyword>
<keyword evidence="3" id="KW-0808">Transferase</keyword>
<sequence length="530" mass="61162">EEVKYFEYDEFKSIKEIDRGAFGRVSRAYLISNKLEVALKSFINENSNIEEVTLNEFVNELNLLRKVSYDDNINSFLGITKNLIGNYVMVLEYANDGNLREYLKKNFTFLKWEDKIQMALDITGGLKCLHNEEIIHRDLHSKNILVNNGKLLIADLGLSKKLAEISSNSAPNKWGMIEYTDPRCYLFTKFKKDKKSDIYGLGTLLWEISSGRPPFSDHPREELDILGFHIRCNGLREKPVEGTPLKYKQLYQKCWDEDHNKRPDIDEIHEILSQLKTDLLETENLLKPENSFHLQVPIDLHLNINADKQIELQKSNSYVNDSTLLDLSVPSSFGGDTNSKTEEFVNSKVIDATQIRKETPIDDNLVDHVEKKFIRLNLEEGEETPIDDNLVEQIEKKIIKLNLEEEEKEKIRNLLIVGRTGSGKSTLVNVLSDYEGFKEIDAIGFKYSNLSMKVVLDKIKEGIYSIPEGISKILFVIVKPFAEDEKEMIKSFEKYIFESGIVEYITIVRTKFSNFMSKGECKKDESMVEY</sequence>
<comment type="similarity">
    <text evidence="1">Belongs to the protein kinase superfamily. TKL Ser/Thr protein kinase family. ROCO subfamily.</text>
</comment>
<dbReference type="AlphaFoldDB" id="A0A397TH96"/>
<comment type="caution">
    <text evidence="3">The sequence shown here is derived from an EMBL/GenBank/DDBJ whole genome shotgun (WGS) entry which is preliminary data.</text>
</comment>
<evidence type="ECO:0000313" key="3">
    <source>
        <dbReference type="EMBL" id="RIA96286.1"/>
    </source>
</evidence>
<dbReference type="SUPFAM" id="SSF56112">
    <property type="entry name" value="Protein kinase-like (PK-like)"/>
    <property type="match status" value="1"/>
</dbReference>
<dbReference type="InterPro" id="IPR000719">
    <property type="entry name" value="Prot_kinase_dom"/>
</dbReference>
<gene>
    <name evidence="3" type="ORF">C1645_815604</name>
</gene>
<dbReference type="Proteomes" id="UP000265703">
    <property type="component" value="Unassembled WGS sequence"/>
</dbReference>
<evidence type="ECO:0000256" key="1">
    <source>
        <dbReference type="ARBA" id="ARBA00008171"/>
    </source>
</evidence>
<dbReference type="GO" id="GO:0004674">
    <property type="term" value="F:protein serine/threonine kinase activity"/>
    <property type="evidence" value="ECO:0007669"/>
    <property type="project" value="TreeGrafter"/>
</dbReference>
<dbReference type="InterPro" id="IPR027417">
    <property type="entry name" value="P-loop_NTPase"/>
</dbReference>
<feature type="non-terminal residue" evidence="3">
    <location>
        <position position="1"/>
    </location>
</feature>
<dbReference type="EMBL" id="QKYT01000047">
    <property type="protein sequence ID" value="RIA96286.1"/>
    <property type="molecule type" value="Genomic_DNA"/>
</dbReference>
<dbReference type="PRINTS" id="PR00109">
    <property type="entry name" value="TYRKINASE"/>
</dbReference>